<proteinExistence type="predicted"/>
<keyword evidence="3" id="KW-1185">Reference proteome</keyword>
<accession>A0A085W530</accession>
<dbReference type="RefSeq" id="WP_044197117.1">
    <property type="nucleotide sequence ID" value="NZ_JMCB01000020.1"/>
</dbReference>
<gene>
    <name evidence="2" type="ORF">DB31_3907</name>
</gene>
<feature type="compositionally biased region" description="Polar residues" evidence="1">
    <location>
        <begin position="16"/>
        <end position="30"/>
    </location>
</feature>
<evidence type="ECO:0000256" key="1">
    <source>
        <dbReference type="SAM" id="MobiDB-lite"/>
    </source>
</evidence>
<comment type="caution">
    <text evidence="2">The sequence shown here is derived from an EMBL/GenBank/DDBJ whole genome shotgun (WGS) entry which is preliminary data.</text>
</comment>
<evidence type="ECO:0000313" key="3">
    <source>
        <dbReference type="Proteomes" id="UP000028725"/>
    </source>
</evidence>
<reference evidence="2 3" key="1">
    <citation type="submission" date="2014-04" db="EMBL/GenBank/DDBJ databases">
        <title>Genome assembly of Hyalangium minutum DSM 14724.</title>
        <authorList>
            <person name="Sharma G."/>
            <person name="Subramanian S."/>
        </authorList>
    </citation>
    <scope>NUCLEOTIDE SEQUENCE [LARGE SCALE GENOMIC DNA]</scope>
    <source>
        <strain evidence="2 3">DSM 14724</strain>
    </source>
</reference>
<organism evidence="2 3">
    <name type="scientific">Hyalangium minutum</name>
    <dbReference type="NCBI Taxonomy" id="394096"/>
    <lineage>
        <taxon>Bacteria</taxon>
        <taxon>Pseudomonadati</taxon>
        <taxon>Myxococcota</taxon>
        <taxon>Myxococcia</taxon>
        <taxon>Myxococcales</taxon>
        <taxon>Cystobacterineae</taxon>
        <taxon>Archangiaceae</taxon>
        <taxon>Hyalangium</taxon>
    </lineage>
</organism>
<sequence length="102" mass="11686">MQKPETLEDLKKRGQQLASTDQPLAAWNGQQSTKDERFHVIFDGRIYFNTEWVDSGQCPGDVNDNGVNPWQFERDATKQELARLGNPTSRIALREHAHALKH</sequence>
<dbReference type="EMBL" id="JMCB01000020">
    <property type="protein sequence ID" value="KFE62793.1"/>
    <property type="molecule type" value="Genomic_DNA"/>
</dbReference>
<feature type="region of interest" description="Disordered" evidence="1">
    <location>
        <begin position="1"/>
        <end position="30"/>
    </location>
</feature>
<dbReference type="OrthoDB" id="6018988at2"/>
<feature type="compositionally biased region" description="Basic and acidic residues" evidence="1">
    <location>
        <begin position="1"/>
        <end position="12"/>
    </location>
</feature>
<evidence type="ECO:0000313" key="2">
    <source>
        <dbReference type="EMBL" id="KFE62793.1"/>
    </source>
</evidence>
<dbReference type="Proteomes" id="UP000028725">
    <property type="component" value="Unassembled WGS sequence"/>
</dbReference>
<name>A0A085W530_9BACT</name>
<dbReference type="AlphaFoldDB" id="A0A085W530"/>
<protein>
    <submittedName>
        <fullName evidence="2">Chitinase</fullName>
    </submittedName>
</protein>